<name>A0A6J4KYF1_9HYPH</name>
<protein>
    <submittedName>
        <fullName evidence="1">Uncharacterized protein</fullName>
    </submittedName>
</protein>
<proteinExistence type="predicted"/>
<reference evidence="1" key="1">
    <citation type="submission" date="2020-02" db="EMBL/GenBank/DDBJ databases">
        <authorList>
            <person name="Meier V. D."/>
        </authorList>
    </citation>
    <scope>NUCLEOTIDE SEQUENCE</scope>
    <source>
        <strain evidence="1">AVDCRST_MAG90</strain>
    </source>
</reference>
<gene>
    <name evidence="1" type="ORF">AVDCRST_MAG90-666</name>
</gene>
<evidence type="ECO:0000313" key="1">
    <source>
        <dbReference type="EMBL" id="CAA9314584.1"/>
    </source>
</evidence>
<organism evidence="1">
    <name type="scientific">uncultured Microvirga sp</name>
    <dbReference type="NCBI Taxonomy" id="412392"/>
    <lineage>
        <taxon>Bacteria</taxon>
        <taxon>Pseudomonadati</taxon>
        <taxon>Pseudomonadota</taxon>
        <taxon>Alphaproteobacteria</taxon>
        <taxon>Hyphomicrobiales</taxon>
        <taxon>Methylobacteriaceae</taxon>
        <taxon>Microvirga</taxon>
        <taxon>environmental samples</taxon>
    </lineage>
</organism>
<accession>A0A6J4KYF1</accession>
<dbReference type="EMBL" id="CADCUC010000128">
    <property type="protein sequence ID" value="CAA9314584.1"/>
    <property type="molecule type" value="Genomic_DNA"/>
</dbReference>
<dbReference type="AlphaFoldDB" id="A0A6J4KYF1"/>
<sequence length="51" mass="5598">MQKHLRLEHVALAFTLIAFATTGRAPGLAKLGPRDLLQCQTLLARRLDEAA</sequence>